<dbReference type="Proteomes" id="UP000076404">
    <property type="component" value="Chromosome"/>
</dbReference>
<sequence length="199" mass="21977">MCRWPNGQLGTEGIHVRRIVRRGLPRVAYANALYPYRDEPSVSPVDAGALQAVGILAAIAAFGAYLVWQRRGRLRPWILWLPLTTALLIVPIALPLINDLRLQTGGESAAWGRLGEVIILLWLIPLFSLAAGALLALLVLLPSEGFATKEAVRRPPRTGPWYGWLFRRRTEAEIHTRLLVSIGSMIVVGVLWLLGVRPG</sequence>
<protein>
    <submittedName>
        <fullName evidence="2">Uncharacterized protein</fullName>
    </submittedName>
</protein>
<feature type="transmembrane region" description="Helical" evidence="1">
    <location>
        <begin position="49"/>
        <end position="68"/>
    </location>
</feature>
<feature type="transmembrane region" description="Helical" evidence="1">
    <location>
        <begin position="174"/>
        <end position="194"/>
    </location>
</feature>
<keyword evidence="1" id="KW-0472">Membrane</keyword>
<name>A0A143BNX6_9BACT</name>
<keyword evidence="3" id="KW-1185">Reference proteome</keyword>
<dbReference type="EMBL" id="CP011454">
    <property type="protein sequence ID" value="AMW06144.1"/>
    <property type="molecule type" value="Genomic_DNA"/>
</dbReference>
<feature type="transmembrane region" description="Helical" evidence="1">
    <location>
        <begin position="117"/>
        <end position="141"/>
    </location>
</feature>
<feature type="transmembrane region" description="Helical" evidence="1">
    <location>
        <begin position="77"/>
        <end position="97"/>
    </location>
</feature>
<keyword evidence="1" id="KW-1133">Transmembrane helix</keyword>
<evidence type="ECO:0000313" key="2">
    <source>
        <dbReference type="EMBL" id="AMW06144.1"/>
    </source>
</evidence>
<organism evidence="2 3">
    <name type="scientific">Gemmatimonas phototrophica</name>
    <dbReference type="NCBI Taxonomy" id="1379270"/>
    <lineage>
        <taxon>Bacteria</taxon>
        <taxon>Pseudomonadati</taxon>
        <taxon>Gemmatimonadota</taxon>
        <taxon>Gemmatimonadia</taxon>
        <taxon>Gemmatimonadales</taxon>
        <taxon>Gemmatimonadaceae</taxon>
        <taxon>Gemmatimonas</taxon>
    </lineage>
</organism>
<gene>
    <name evidence="2" type="ORF">GEMMAAP_17845</name>
</gene>
<proteinExistence type="predicted"/>
<accession>A0A143BNX6</accession>
<reference evidence="2 3" key="1">
    <citation type="journal article" date="2014" name="Proc. Natl. Acad. Sci. U.S.A.">
        <title>Functional type 2 photosynthetic reaction centers found in the rare bacterial phylum Gemmatimonadetes.</title>
        <authorList>
            <person name="Zeng Y."/>
            <person name="Feng F."/>
            <person name="Medova H."/>
            <person name="Dean J."/>
            <person name="Koblizek M."/>
        </authorList>
    </citation>
    <scope>NUCLEOTIDE SEQUENCE [LARGE SCALE GENOMIC DNA]</scope>
    <source>
        <strain evidence="2 3">AP64</strain>
    </source>
</reference>
<reference evidence="2 3" key="2">
    <citation type="journal article" date="2016" name="Environ. Microbiol. Rep.">
        <title>Metagenomic evidence for the presence of phototrophic Gemmatimonadetes bacteria in diverse environments.</title>
        <authorList>
            <person name="Zeng Y."/>
            <person name="Baumbach J."/>
            <person name="Barbosa E.G."/>
            <person name="Azevedo V."/>
            <person name="Zhang C."/>
            <person name="Koblizek M."/>
        </authorList>
    </citation>
    <scope>NUCLEOTIDE SEQUENCE [LARGE SCALE GENOMIC DNA]</scope>
    <source>
        <strain evidence="2 3">AP64</strain>
    </source>
</reference>
<dbReference type="AlphaFoldDB" id="A0A143BNX6"/>
<evidence type="ECO:0000313" key="3">
    <source>
        <dbReference type="Proteomes" id="UP000076404"/>
    </source>
</evidence>
<evidence type="ECO:0000256" key="1">
    <source>
        <dbReference type="SAM" id="Phobius"/>
    </source>
</evidence>
<dbReference type="KEGG" id="gph:GEMMAAP_17845"/>
<keyword evidence="1" id="KW-0812">Transmembrane</keyword>